<evidence type="ECO:0000313" key="4">
    <source>
        <dbReference type="EMBL" id="CAI5795891.1"/>
    </source>
</evidence>
<comment type="subcellular location">
    <subcellularLocation>
        <location evidence="1">Nucleus</location>
        <location evidence="1">Nucleolus</location>
    </subcellularLocation>
</comment>
<dbReference type="InterPro" id="IPR007109">
    <property type="entry name" value="Brix"/>
</dbReference>
<dbReference type="GO" id="GO:0005730">
    <property type="term" value="C:nucleolus"/>
    <property type="evidence" value="ECO:0007669"/>
    <property type="project" value="UniProtKB-SubCell"/>
</dbReference>
<keyword evidence="5" id="KW-1185">Reference proteome</keyword>
<feature type="compositionally biased region" description="Basic residues" evidence="2">
    <location>
        <begin position="264"/>
        <end position="283"/>
    </location>
</feature>
<feature type="compositionally biased region" description="Basic and acidic residues" evidence="2">
    <location>
        <begin position="143"/>
        <end position="169"/>
    </location>
</feature>
<proteinExistence type="predicted"/>
<organism evidence="4 5">
    <name type="scientific">Podarcis lilfordi</name>
    <name type="common">Lilford's wall lizard</name>
    <dbReference type="NCBI Taxonomy" id="74358"/>
    <lineage>
        <taxon>Eukaryota</taxon>
        <taxon>Metazoa</taxon>
        <taxon>Chordata</taxon>
        <taxon>Craniata</taxon>
        <taxon>Vertebrata</taxon>
        <taxon>Euteleostomi</taxon>
        <taxon>Lepidosauria</taxon>
        <taxon>Squamata</taxon>
        <taxon>Bifurcata</taxon>
        <taxon>Unidentata</taxon>
        <taxon>Episquamata</taxon>
        <taxon>Laterata</taxon>
        <taxon>Lacertibaenia</taxon>
        <taxon>Lacertidae</taxon>
        <taxon>Podarcis</taxon>
    </lineage>
</organism>
<dbReference type="GO" id="GO:0019843">
    <property type="term" value="F:rRNA binding"/>
    <property type="evidence" value="ECO:0007669"/>
    <property type="project" value="InterPro"/>
</dbReference>
<dbReference type="GO" id="GO:0030687">
    <property type="term" value="C:preribosome, large subunit precursor"/>
    <property type="evidence" value="ECO:0007669"/>
    <property type="project" value="TreeGrafter"/>
</dbReference>
<dbReference type="EMBL" id="OX395142">
    <property type="protein sequence ID" value="CAI5795891.1"/>
    <property type="molecule type" value="Genomic_DNA"/>
</dbReference>
<feature type="region of interest" description="Disordered" evidence="2">
    <location>
        <begin position="253"/>
        <end position="401"/>
    </location>
</feature>
<reference evidence="4" key="1">
    <citation type="submission" date="2022-12" db="EMBL/GenBank/DDBJ databases">
        <authorList>
            <person name="Alioto T."/>
            <person name="Alioto T."/>
            <person name="Gomez Garrido J."/>
        </authorList>
    </citation>
    <scope>NUCLEOTIDE SEQUENCE</scope>
</reference>
<gene>
    <name evidence="4" type="ORF">PODLI_1B023349</name>
</gene>
<dbReference type="GO" id="GO:0006364">
    <property type="term" value="P:rRNA processing"/>
    <property type="evidence" value="ECO:0007669"/>
    <property type="project" value="InterPro"/>
</dbReference>
<evidence type="ECO:0000256" key="2">
    <source>
        <dbReference type="SAM" id="MobiDB-lite"/>
    </source>
</evidence>
<evidence type="ECO:0000256" key="1">
    <source>
        <dbReference type="ARBA" id="ARBA00004604"/>
    </source>
</evidence>
<dbReference type="Proteomes" id="UP001178461">
    <property type="component" value="Chromosome 17"/>
</dbReference>
<feature type="compositionally biased region" description="Basic residues" evidence="2">
    <location>
        <begin position="345"/>
        <end position="354"/>
    </location>
</feature>
<dbReference type="PANTHER" id="PTHR12661:SF5">
    <property type="entry name" value="SUPPRESSOR OF SWI4 1 HOMOLOG"/>
    <property type="match status" value="1"/>
</dbReference>
<dbReference type="PROSITE" id="PS50833">
    <property type="entry name" value="BRIX"/>
    <property type="match status" value="1"/>
</dbReference>
<sequence>MECLHAPLLPFVFCSSLKVVPVGISKGLKKIMQEKFPNMSRLEDISELLVRDINLSESEAEQDGSHNTTELPQAYAGRGNMKAQQSAVRLTEIGPRMTLQLIKVEEGLSQGNVLYHSFIYKTEEELQAALARKEARLQLKAERRRKQEADVERKQEQKQAHRKKSLEGIKRKKKQAEGSDSDAEDPGMQEDQKVDEPSDDDMEYYRQEVGEEPDEALCFSEGPDIPLEDQWPKEPFGLQGSVEAAAIFIFSPCDPPLDLFPQSAKRKRRPSQSTRAGKRHKCTHPAGDQSPAASAGTSTKARKQRSPRPVQWKQQKLRGFSPRQPKGAQSQQPREAGQPAVQHRVSPKARRKRPQAPGQHHTWRQPGSRPWGQGKSGLRQKPVLKGKGSFRKPGRSGKRPA</sequence>
<dbReference type="PANTHER" id="PTHR12661">
    <property type="entry name" value="PETER PAN-RELATED"/>
    <property type="match status" value="1"/>
</dbReference>
<dbReference type="GO" id="GO:0000027">
    <property type="term" value="P:ribosomal large subunit assembly"/>
    <property type="evidence" value="ECO:0007669"/>
    <property type="project" value="TreeGrafter"/>
</dbReference>
<protein>
    <submittedName>
        <fullName evidence="4">Brix domain-containing protein</fullName>
    </submittedName>
</protein>
<feature type="compositionally biased region" description="Acidic residues" evidence="2">
    <location>
        <begin position="179"/>
        <end position="188"/>
    </location>
</feature>
<name>A0AA35LGG7_9SAUR</name>
<feature type="compositionally biased region" description="Basic residues" evidence="2">
    <location>
        <begin position="382"/>
        <end position="401"/>
    </location>
</feature>
<accession>A0AA35LGG7</accession>
<dbReference type="InterPro" id="IPR045112">
    <property type="entry name" value="PPAN-like"/>
</dbReference>
<feature type="region of interest" description="Disordered" evidence="2">
    <location>
        <begin position="143"/>
        <end position="234"/>
    </location>
</feature>
<feature type="region of interest" description="Disordered" evidence="2">
    <location>
        <begin position="58"/>
        <end position="82"/>
    </location>
</feature>
<evidence type="ECO:0000313" key="5">
    <source>
        <dbReference type="Proteomes" id="UP001178461"/>
    </source>
</evidence>
<dbReference type="AlphaFoldDB" id="A0AA35LGG7"/>
<feature type="domain" description="Brix" evidence="3">
    <location>
        <begin position="1"/>
        <end position="110"/>
    </location>
</feature>
<evidence type="ECO:0000259" key="3">
    <source>
        <dbReference type="PROSITE" id="PS50833"/>
    </source>
</evidence>